<name>A0A0A9CBE4_ARUDO</name>
<dbReference type="EMBL" id="GBRH01226117">
    <property type="protein sequence ID" value="JAD71778.1"/>
    <property type="molecule type" value="Transcribed_RNA"/>
</dbReference>
<proteinExistence type="predicted"/>
<reference evidence="1" key="1">
    <citation type="submission" date="2014-09" db="EMBL/GenBank/DDBJ databases">
        <authorList>
            <person name="Magalhaes I.L.F."/>
            <person name="Oliveira U."/>
            <person name="Santos F.R."/>
            <person name="Vidigal T.H.D.A."/>
            <person name="Brescovit A.D."/>
            <person name="Santos A.J."/>
        </authorList>
    </citation>
    <scope>NUCLEOTIDE SEQUENCE</scope>
    <source>
        <tissue evidence="1">Shoot tissue taken approximately 20 cm above the soil surface</tissue>
    </source>
</reference>
<evidence type="ECO:0000313" key="1">
    <source>
        <dbReference type="EMBL" id="JAD71778.1"/>
    </source>
</evidence>
<sequence length="17" mass="2091">MFRCIYACFLVTLISFY</sequence>
<protein>
    <submittedName>
        <fullName evidence="1">Uncharacterized protein</fullName>
    </submittedName>
</protein>
<dbReference type="AlphaFoldDB" id="A0A0A9CBE4"/>
<organism evidence="1">
    <name type="scientific">Arundo donax</name>
    <name type="common">Giant reed</name>
    <name type="synonym">Donax arundinaceus</name>
    <dbReference type="NCBI Taxonomy" id="35708"/>
    <lineage>
        <taxon>Eukaryota</taxon>
        <taxon>Viridiplantae</taxon>
        <taxon>Streptophyta</taxon>
        <taxon>Embryophyta</taxon>
        <taxon>Tracheophyta</taxon>
        <taxon>Spermatophyta</taxon>
        <taxon>Magnoliopsida</taxon>
        <taxon>Liliopsida</taxon>
        <taxon>Poales</taxon>
        <taxon>Poaceae</taxon>
        <taxon>PACMAD clade</taxon>
        <taxon>Arundinoideae</taxon>
        <taxon>Arundineae</taxon>
        <taxon>Arundo</taxon>
    </lineage>
</organism>
<reference evidence="1" key="2">
    <citation type="journal article" date="2015" name="Data Brief">
        <title>Shoot transcriptome of the giant reed, Arundo donax.</title>
        <authorList>
            <person name="Barrero R.A."/>
            <person name="Guerrero F.D."/>
            <person name="Moolhuijzen P."/>
            <person name="Goolsby J.A."/>
            <person name="Tidwell J."/>
            <person name="Bellgard S.E."/>
            <person name="Bellgard M.I."/>
        </authorList>
    </citation>
    <scope>NUCLEOTIDE SEQUENCE</scope>
    <source>
        <tissue evidence="1">Shoot tissue taken approximately 20 cm above the soil surface</tissue>
    </source>
</reference>
<accession>A0A0A9CBE4</accession>